<feature type="compositionally biased region" description="Basic residues" evidence="1">
    <location>
        <begin position="51"/>
        <end position="64"/>
    </location>
</feature>
<keyword evidence="4" id="KW-1185">Reference proteome</keyword>
<dbReference type="Pfam" id="PF13960">
    <property type="entry name" value="DUF4218"/>
    <property type="match status" value="1"/>
</dbReference>
<dbReference type="PANTHER" id="PTHR48258">
    <property type="entry name" value="DUF4218 DOMAIN-CONTAINING PROTEIN-RELATED"/>
    <property type="match status" value="1"/>
</dbReference>
<evidence type="ECO:0000256" key="1">
    <source>
        <dbReference type="SAM" id="MobiDB-lite"/>
    </source>
</evidence>
<reference evidence="3 4" key="1">
    <citation type="journal article" date="2023" name="G3 (Bethesda)">
        <title>A chromosome-length genome assembly and annotation of blackberry (Rubus argutus, cv. 'Hillquist').</title>
        <authorList>
            <person name="Bruna T."/>
            <person name="Aryal R."/>
            <person name="Dudchenko O."/>
            <person name="Sargent D.J."/>
            <person name="Mead D."/>
            <person name="Buti M."/>
            <person name="Cavallini A."/>
            <person name="Hytonen T."/>
            <person name="Andres J."/>
            <person name="Pham M."/>
            <person name="Weisz D."/>
            <person name="Mascagni F."/>
            <person name="Usai G."/>
            <person name="Natali L."/>
            <person name="Bassil N."/>
            <person name="Fernandez G.E."/>
            <person name="Lomsadze A."/>
            <person name="Armour M."/>
            <person name="Olukolu B."/>
            <person name="Poorten T."/>
            <person name="Britton C."/>
            <person name="Davik J."/>
            <person name="Ashrafi H."/>
            <person name="Aiden E.L."/>
            <person name="Borodovsky M."/>
            <person name="Worthington M."/>
        </authorList>
    </citation>
    <scope>NUCLEOTIDE SEQUENCE [LARGE SCALE GENOMIC DNA]</scope>
    <source>
        <strain evidence="3">PI 553951</strain>
    </source>
</reference>
<protein>
    <recommendedName>
        <fullName evidence="2">DUF4218 domain-containing protein</fullName>
    </recommendedName>
</protein>
<accession>A0AAW1Y777</accession>
<dbReference type="PANTHER" id="PTHR48258:SF3">
    <property type="entry name" value="FK506-BINDING PROTEIN 4-LIKE ISOFORM X1"/>
    <property type="match status" value="1"/>
</dbReference>
<evidence type="ECO:0000313" key="4">
    <source>
        <dbReference type="Proteomes" id="UP001457282"/>
    </source>
</evidence>
<feature type="domain" description="DUF4218" evidence="2">
    <location>
        <begin position="115"/>
        <end position="195"/>
    </location>
</feature>
<dbReference type="AlphaFoldDB" id="A0AAW1Y777"/>
<evidence type="ECO:0000313" key="3">
    <source>
        <dbReference type="EMBL" id="KAK9944688.1"/>
    </source>
</evidence>
<gene>
    <name evidence="3" type="ORF">M0R45_010246</name>
</gene>
<feature type="region of interest" description="Disordered" evidence="1">
    <location>
        <begin position="49"/>
        <end position="71"/>
    </location>
</feature>
<comment type="caution">
    <text evidence="3">The sequence shown here is derived from an EMBL/GenBank/DDBJ whole genome shotgun (WGS) entry which is preliminary data.</text>
</comment>
<name>A0AAW1Y777_RUBAR</name>
<dbReference type="InterPro" id="IPR025452">
    <property type="entry name" value="DUF4218"/>
</dbReference>
<feature type="region of interest" description="Disordered" evidence="1">
    <location>
        <begin position="1"/>
        <end position="34"/>
    </location>
</feature>
<sequence>MGHRRWLPNDHEYRGWTNNFNGLPERRSRPKPKTGAECLRATRGLKIQFGKGKKKTIPRKRKRSTQGPAEPDFDVMHIEKNVTDSVIGTLLGTQGKNKDNVNARKDMVLLNVKHSLHPVSDGQGTMHLPIHLADEAAIAGPVHYRWMYPIERYLHTLKEYVRNKAHPEGSIAEGYIIDECLSFCSMYLAGATESKTN</sequence>
<proteinExistence type="predicted"/>
<evidence type="ECO:0000259" key="2">
    <source>
        <dbReference type="Pfam" id="PF13960"/>
    </source>
</evidence>
<dbReference type="Proteomes" id="UP001457282">
    <property type="component" value="Unassembled WGS sequence"/>
</dbReference>
<dbReference type="EMBL" id="JBEDUW010000002">
    <property type="protein sequence ID" value="KAK9944688.1"/>
    <property type="molecule type" value="Genomic_DNA"/>
</dbReference>
<organism evidence="3 4">
    <name type="scientific">Rubus argutus</name>
    <name type="common">Southern blackberry</name>
    <dbReference type="NCBI Taxonomy" id="59490"/>
    <lineage>
        <taxon>Eukaryota</taxon>
        <taxon>Viridiplantae</taxon>
        <taxon>Streptophyta</taxon>
        <taxon>Embryophyta</taxon>
        <taxon>Tracheophyta</taxon>
        <taxon>Spermatophyta</taxon>
        <taxon>Magnoliopsida</taxon>
        <taxon>eudicotyledons</taxon>
        <taxon>Gunneridae</taxon>
        <taxon>Pentapetalae</taxon>
        <taxon>rosids</taxon>
        <taxon>fabids</taxon>
        <taxon>Rosales</taxon>
        <taxon>Rosaceae</taxon>
        <taxon>Rosoideae</taxon>
        <taxon>Rosoideae incertae sedis</taxon>
        <taxon>Rubus</taxon>
    </lineage>
</organism>